<dbReference type="FunFam" id="3.40.50.300:FF:000830">
    <property type="entry name" value="Endonuclease MutS2"/>
    <property type="match status" value="1"/>
</dbReference>
<feature type="domain" description="DNA mismatch repair proteins mutS family" evidence="8">
    <location>
        <begin position="410"/>
        <end position="426"/>
    </location>
</feature>
<dbReference type="NCBIfam" id="TIGR01069">
    <property type="entry name" value="mutS2"/>
    <property type="match status" value="1"/>
</dbReference>
<dbReference type="AlphaFoldDB" id="A0A5R9F6D6"/>
<dbReference type="GO" id="GO:0016887">
    <property type="term" value="F:ATP hydrolysis activity"/>
    <property type="evidence" value="ECO:0007669"/>
    <property type="project" value="InterPro"/>
</dbReference>
<dbReference type="GO" id="GO:0045910">
    <property type="term" value="P:negative regulation of DNA recombination"/>
    <property type="evidence" value="ECO:0007669"/>
    <property type="project" value="InterPro"/>
</dbReference>
<gene>
    <name evidence="9" type="ORF">FCL54_20935</name>
</gene>
<dbReference type="SUPFAM" id="SSF52540">
    <property type="entry name" value="P-loop containing nucleoside triphosphate hydrolases"/>
    <property type="match status" value="1"/>
</dbReference>
<evidence type="ECO:0000256" key="4">
    <source>
        <dbReference type="ARBA" id="ARBA00022840"/>
    </source>
</evidence>
<dbReference type="GO" id="GO:0004519">
    <property type="term" value="F:endonuclease activity"/>
    <property type="evidence" value="ECO:0007669"/>
    <property type="project" value="UniProtKB-KW"/>
</dbReference>
<sequence>MEEVTLNETAFKMLEFEKIKKELAQFALSELAKGRIEKLSPSTDYSVVRNWLSETTEAKEIIMKSSSVPLHGLQGISQVLKQFNKGIPFRPELIVVIMDLLESGKKLQQFMIGKEYLAPQISTYVYSISELGDLFEELSTCIKNNSIDDHASKELLKIRKKIRVLEDRIKEKLDTVLRSPAKRKYLQDTIISQRDGHYVIAVRAEYRKNIKGQIHDRSASGSTVFIEPEEVRRVQTELNELRADEYLEEQRILSTLTGLIESRQHELTINVETMAHYDFIFAKAKYSMSIGAREVELVKRNMIKINEGKHPLLGVSAVPLQVAIGEDFNSLVITGPNTGGKTVAIKTVGLLALMVQSGMHVPVGKGSKFGVFEKVLVDIGDGQSIEQSLSTFSSRITNIIEILKDTNSNSLVIIDELGSGTDPGEGMGLAVSILEQLNGQGATMLATTHYSEIKAFAENHPDFCNGSMEFDLITLKPLYRLIMGKAGESQAFSIALRLGLHPSIIERAHEVTYKEKKKYEAFQRDSKALLAQEQQLESTQTLKKKATKTKVSSDYSIGDSVNIPSMDTTGIVFKPEDESGNLIVMVKGEKMKLNHKRVSLHLPARELYPEGYDFDILFETKEDRKKKRQMEKGHVEGLSIEYASEE</sequence>
<evidence type="ECO:0000313" key="9">
    <source>
        <dbReference type="EMBL" id="TLS35355.1"/>
    </source>
</evidence>
<keyword evidence="10" id="KW-1185">Reference proteome</keyword>
<dbReference type="InterPro" id="IPR007696">
    <property type="entry name" value="DNA_mismatch_repair_MutS_core"/>
</dbReference>
<feature type="region of interest" description="Disordered" evidence="7">
    <location>
        <begin position="626"/>
        <end position="646"/>
    </location>
</feature>
<dbReference type="GO" id="GO:0140664">
    <property type="term" value="F:ATP-dependent DNA damage sensor activity"/>
    <property type="evidence" value="ECO:0007669"/>
    <property type="project" value="InterPro"/>
</dbReference>
<dbReference type="GO" id="GO:0019843">
    <property type="term" value="F:rRNA binding"/>
    <property type="evidence" value="ECO:0007669"/>
    <property type="project" value="UniProtKB-KW"/>
</dbReference>
<protein>
    <submittedName>
        <fullName evidence="9">Endonuclease MutS2</fullName>
    </submittedName>
</protein>
<dbReference type="SUPFAM" id="SSF48334">
    <property type="entry name" value="DNA repair protein MutS, domain III"/>
    <property type="match status" value="1"/>
</dbReference>
<organism evidence="9 10">
    <name type="scientific">Exobacillus caeni</name>
    <dbReference type="NCBI Taxonomy" id="2574798"/>
    <lineage>
        <taxon>Bacteria</taxon>
        <taxon>Bacillati</taxon>
        <taxon>Bacillota</taxon>
        <taxon>Bacilli</taxon>
        <taxon>Bacillales</taxon>
        <taxon>Guptibacillaceae</taxon>
        <taxon>Exobacillus</taxon>
    </lineage>
</organism>
<dbReference type="PANTHER" id="PTHR48466:SF2">
    <property type="entry name" value="OS10G0509000 PROTEIN"/>
    <property type="match status" value="1"/>
</dbReference>
<evidence type="ECO:0000256" key="7">
    <source>
        <dbReference type="SAM" id="MobiDB-lite"/>
    </source>
</evidence>
<dbReference type="PANTHER" id="PTHR48466">
    <property type="entry name" value="OS10G0509000 PROTEIN-RELATED"/>
    <property type="match status" value="1"/>
</dbReference>
<name>A0A5R9F6D6_9BACL</name>
<comment type="caution">
    <text evidence="9">The sequence shown here is derived from an EMBL/GenBank/DDBJ whole genome shotgun (WGS) entry which is preliminary data.</text>
</comment>
<dbReference type="PROSITE" id="PS00486">
    <property type="entry name" value="DNA_MISMATCH_REPAIR_2"/>
    <property type="match status" value="1"/>
</dbReference>
<dbReference type="InterPro" id="IPR045076">
    <property type="entry name" value="MutS"/>
</dbReference>
<dbReference type="InterPro" id="IPR000432">
    <property type="entry name" value="DNA_mismatch_repair_MutS_C"/>
</dbReference>
<dbReference type="GO" id="GO:0006298">
    <property type="term" value="P:mismatch repair"/>
    <property type="evidence" value="ECO:0007669"/>
    <property type="project" value="InterPro"/>
</dbReference>
<evidence type="ECO:0000256" key="3">
    <source>
        <dbReference type="ARBA" id="ARBA00022801"/>
    </source>
</evidence>
<keyword evidence="9" id="KW-0255">Endonuclease</keyword>
<dbReference type="InterPro" id="IPR036187">
    <property type="entry name" value="DNA_mismatch_repair_MutS_sf"/>
</dbReference>
<dbReference type="Proteomes" id="UP000308230">
    <property type="component" value="Unassembled WGS sequence"/>
</dbReference>
<keyword evidence="9" id="KW-0540">Nuclease</keyword>
<dbReference type="Gene3D" id="3.40.50.300">
    <property type="entry name" value="P-loop containing nucleotide triphosphate hydrolases"/>
    <property type="match status" value="1"/>
</dbReference>
<evidence type="ECO:0000256" key="5">
    <source>
        <dbReference type="ARBA" id="ARBA00022884"/>
    </source>
</evidence>
<keyword evidence="6" id="KW-0238">DNA-binding</keyword>
<evidence type="ECO:0000256" key="2">
    <source>
        <dbReference type="ARBA" id="ARBA00022741"/>
    </source>
</evidence>
<evidence type="ECO:0000256" key="6">
    <source>
        <dbReference type="ARBA" id="ARBA00023125"/>
    </source>
</evidence>
<reference evidence="9 10" key="1">
    <citation type="submission" date="2019-04" db="EMBL/GenBank/DDBJ databases">
        <title>Bacillus caeni sp. nov., a bacterium isolated from mangrove sediment.</title>
        <authorList>
            <person name="Huang H."/>
            <person name="Mo K."/>
            <person name="Hu Y."/>
        </authorList>
    </citation>
    <scope>NUCLEOTIDE SEQUENCE [LARGE SCALE GENOMIC DNA]</scope>
    <source>
        <strain evidence="9 10">HB172195</strain>
    </source>
</reference>
<keyword evidence="3" id="KW-0378">Hydrolase</keyword>
<dbReference type="GO" id="GO:0005524">
    <property type="term" value="F:ATP binding"/>
    <property type="evidence" value="ECO:0007669"/>
    <property type="project" value="UniProtKB-KW"/>
</dbReference>
<dbReference type="Pfam" id="PF00488">
    <property type="entry name" value="MutS_V"/>
    <property type="match status" value="1"/>
</dbReference>
<dbReference type="SMART" id="SM00533">
    <property type="entry name" value="MUTSd"/>
    <property type="match status" value="1"/>
</dbReference>
<keyword evidence="2" id="KW-0547">Nucleotide-binding</keyword>
<keyword evidence="4" id="KW-0067">ATP-binding</keyword>
<evidence type="ECO:0000313" key="10">
    <source>
        <dbReference type="Proteomes" id="UP000308230"/>
    </source>
</evidence>
<dbReference type="SMART" id="SM00534">
    <property type="entry name" value="MUTSac"/>
    <property type="match status" value="1"/>
</dbReference>
<accession>A0A5R9F6D6</accession>
<proteinExistence type="predicted"/>
<keyword evidence="5" id="KW-0694">RNA-binding</keyword>
<dbReference type="PIRSF" id="PIRSF005814">
    <property type="entry name" value="MutS_YshD"/>
    <property type="match status" value="1"/>
</dbReference>
<evidence type="ECO:0000259" key="8">
    <source>
        <dbReference type="PROSITE" id="PS00486"/>
    </source>
</evidence>
<dbReference type="InterPro" id="IPR005747">
    <property type="entry name" value="MutS2"/>
</dbReference>
<dbReference type="InterPro" id="IPR027417">
    <property type="entry name" value="P-loop_NTPase"/>
</dbReference>
<dbReference type="EMBL" id="SWLG01000023">
    <property type="protein sequence ID" value="TLS35355.1"/>
    <property type="molecule type" value="Genomic_DNA"/>
</dbReference>
<dbReference type="OrthoDB" id="9808166at2"/>
<evidence type="ECO:0000256" key="1">
    <source>
        <dbReference type="ARBA" id="ARBA00022730"/>
    </source>
</evidence>
<dbReference type="GO" id="GO:0030983">
    <property type="term" value="F:mismatched DNA binding"/>
    <property type="evidence" value="ECO:0007669"/>
    <property type="project" value="InterPro"/>
</dbReference>
<keyword evidence="1" id="KW-0699">rRNA-binding</keyword>